<organism evidence="6">
    <name type="scientific">uncultured Flavobacteriia bacterium</name>
    <dbReference type="NCBI Taxonomy" id="212695"/>
    <lineage>
        <taxon>Bacteria</taxon>
        <taxon>Pseudomonadati</taxon>
        <taxon>Bacteroidota</taxon>
        <taxon>Flavobacteriia</taxon>
        <taxon>environmental samples</taxon>
    </lineage>
</organism>
<dbReference type="EC" id="2.6.1.11" evidence="6"/>
<dbReference type="InterPro" id="IPR015424">
    <property type="entry name" value="PyrdxlP-dep_Trfase"/>
</dbReference>
<dbReference type="Gene3D" id="3.40.640.10">
    <property type="entry name" value="Type I PLP-dependent aspartate aminotransferase-like (Major domain)"/>
    <property type="match status" value="1"/>
</dbReference>
<dbReference type="PROSITE" id="PS00600">
    <property type="entry name" value="AA_TRANSFER_CLASS_3"/>
    <property type="match status" value="1"/>
</dbReference>
<dbReference type="AlphaFoldDB" id="H6RF19"/>
<evidence type="ECO:0000256" key="4">
    <source>
        <dbReference type="ARBA" id="ARBA00022898"/>
    </source>
</evidence>
<gene>
    <name evidence="6" type="primary">argD</name>
    <name evidence="6" type="ORF">VIS_S18BPA60028</name>
</gene>
<evidence type="ECO:0000313" key="6">
    <source>
        <dbReference type="EMBL" id="CCF99630.1"/>
    </source>
</evidence>
<dbReference type="InterPro" id="IPR005814">
    <property type="entry name" value="Aminotrans_3"/>
</dbReference>
<reference evidence="6" key="1">
    <citation type="journal article" date="2012" name="Environ. Microbiol.">
        <title>Genomic content of uncultured Bacteroidetes from contrasting oceanic provinces in the North Atlantic Ocean.</title>
        <authorList>
            <person name="Gomez-Pereira P.R."/>
            <person name="Schuler M."/>
            <person name="Fuchs B.M."/>
            <person name="Bennke C."/>
            <person name="Teeling H."/>
            <person name="Waldmann J."/>
            <person name="Richter M."/>
            <person name="Barbe V."/>
            <person name="Bataille E."/>
            <person name="Glockner F.O."/>
            <person name="Amann R."/>
        </authorList>
    </citation>
    <scope>NUCLEOTIDE SEQUENCE</scope>
</reference>
<dbReference type="FunFam" id="3.40.640.10:FF:000004">
    <property type="entry name" value="Acetylornithine aminotransferase"/>
    <property type="match status" value="1"/>
</dbReference>
<dbReference type="GO" id="GO:0030170">
    <property type="term" value="F:pyridoxal phosphate binding"/>
    <property type="evidence" value="ECO:0007669"/>
    <property type="project" value="InterPro"/>
</dbReference>
<comment type="cofactor">
    <cofactor evidence="1">
        <name>pyridoxal 5'-phosphate</name>
        <dbReference type="ChEBI" id="CHEBI:597326"/>
    </cofactor>
</comment>
<keyword evidence="2 6" id="KW-0032">Aminotransferase</keyword>
<protein>
    <submittedName>
        <fullName evidence="6">Acetylornithine aminotransferase</fullName>
        <ecNumber evidence="6">2.6.1.11</ecNumber>
    </submittedName>
</protein>
<dbReference type="GO" id="GO:0003992">
    <property type="term" value="F:N2-acetyl-L-ornithine:2-oxoglutarate 5-aminotransferase activity"/>
    <property type="evidence" value="ECO:0007669"/>
    <property type="project" value="UniProtKB-EC"/>
</dbReference>
<accession>H6RF19</accession>
<dbReference type="PIRSF" id="PIRSF000521">
    <property type="entry name" value="Transaminase_4ab_Lys_Orn"/>
    <property type="match status" value="1"/>
</dbReference>
<dbReference type="InterPro" id="IPR050103">
    <property type="entry name" value="Class-III_PLP-dep_AT"/>
</dbReference>
<sequence>MPYADNPFLSRGLAATTLHPLGLEVSHAQGPWIHLSDGTRLFDAISGIGVTNFGHGNEAVKGHLKAQLDRHLHTMVYGEFLQDAQTQASALLRATLPDPLDAVYFLNSGAEAIDAALKLARRVTGRSRLMAVTGSYHGNTMGSLSVSANESRKAAYRPLLPEVEFLEWNDVADAARIDDSVACVLVETVQGDAGVRIPSQDWLQTLRNACSKVGALLILDEIQCGMGRTGKPWAFQHFGIVPDVLCMGKALGGGMAMGGLAASKAHLGLFAHGPSLGHITTFGGHPMACAGAIGALESLEKLDFAHVERQNQLWQDALEGHPAVRTVRRLGAFIAVELEAAEAVQKAVEAGLDRSDGEGVLLFWFLSVPHAFRLAPPLTCSEEEMADGLQLILNVLDHAV</sequence>
<dbReference type="Pfam" id="PF00202">
    <property type="entry name" value="Aminotran_3"/>
    <property type="match status" value="1"/>
</dbReference>
<evidence type="ECO:0000256" key="2">
    <source>
        <dbReference type="ARBA" id="ARBA00022576"/>
    </source>
</evidence>
<dbReference type="EMBL" id="FO117585">
    <property type="protein sequence ID" value="CCF99630.1"/>
    <property type="molecule type" value="Genomic_DNA"/>
</dbReference>
<evidence type="ECO:0000256" key="1">
    <source>
        <dbReference type="ARBA" id="ARBA00001933"/>
    </source>
</evidence>
<proteinExistence type="inferred from homology"/>
<keyword evidence="4 5" id="KW-0663">Pyridoxal phosphate</keyword>
<dbReference type="PANTHER" id="PTHR11986:SF79">
    <property type="entry name" value="ACETYLORNITHINE AMINOTRANSFERASE, MITOCHONDRIAL"/>
    <property type="match status" value="1"/>
</dbReference>
<dbReference type="InterPro" id="IPR015422">
    <property type="entry name" value="PyrdxlP-dep_Trfase_small"/>
</dbReference>
<evidence type="ECO:0000256" key="5">
    <source>
        <dbReference type="RuleBase" id="RU003560"/>
    </source>
</evidence>
<reference evidence="6" key="2">
    <citation type="submission" date="2012-02" db="EMBL/GenBank/DDBJ databases">
        <authorList>
            <person name="Genoscope - CEA"/>
        </authorList>
    </citation>
    <scope>NUCLEOTIDE SEQUENCE</scope>
</reference>
<comment type="similarity">
    <text evidence="5">Belongs to the class-III pyridoxal-phosphate-dependent aminotransferase family.</text>
</comment>
<dbReference type="Gene3D" id="3.90.1150.10">
    <property type="entry name" value="Aspartate Aminotransferase, domain 1"/>
    <property type="match status" value="1"/>
</dbReference>
<dbReference type="SUPFAM" id="SSF53383">
    <property type="entry name" value="PLP-dependent transferases"/>
    <property type="match status" value="1"/>
</dbReference>
<evidence type="ECO:0000256" key="3">
    <source>
        <dbReference type="ARBA" id="ARBA00022679"/>
    </source>
</evidence>
<dbReference type="InterPro" id="IPR049704">
    <property type="entry name" value="Aminotrans_3_PPA_site"/>
</dbReference>
<dbReference type="PANTHER" id="PTHR11986">
    <property type="entry name" value="AMINOTRANSFERASE CLASS III"/>
    <property type="match status" value="1"/>
</dbReference>
<keyword evidence="3 6" id="KW-0808">Transferase</keyword>
<name>H6RF19_9BACT</name>
<dbReference type="CDD" id="cd00610">
    <property type="entry name" value="OAT_like"/>
    <property type="match status" value="1"/>
</dbReference>
<dbReference type="GO" id="GO:0042802">
    <property type="term" value="F:identical protein binding"/>
    <property type="evidence" value="ECO:0007669"/>
    <property type="project" value="TreeGrafter"/>
</dbReference>
<dbReference type="InterPro" id="IPR015421">
    <property type="entry name" value="PyrdxlP-dep_Trfase_major"/>
</dbReference>